<dbReference type="AlphaFoldDB" id="A0A7G9GW57"/>
<evidence type="ECO:0000313" key="1">
    <source>
        <dbReference type="EMBL" id="QNM15039.1"/>
    </source>
</evidence>
<reference evidence="1 2" key="1">
    <citation type="submission" date="2020-08" db="EMBL/GenBank/DDBJ databases">
        <authorList>
            <person name="Liu C."/>
            <person name="Sun Q."/>
        </authorList>
    </citation>
    <scope>NUCLEOTIDE SEQUENCE [LARGE SCALE GENOMIC DNA]</scope>
    <source>
        <strain evidence="1 2">NSJ-57</strain>
    </source>
</reference>
<organism evidence="1 2">
    <name type="scientific">Fusobacterium hominis</name>
    <dbReference type="NCBI Taxonomy" id="2764326"/>
    <lineage>
        <taxon>Bacteria</taxon>
        <taxon>Fusobacteriati</taxon>
        <taxon>Fusobacteriota</taxon>
        <taxon>Fusobacteriia</taxon>
        <taxon>Fusobacteriales</taxon>
        <taxon>Fusobacteriaceae</taxon>
        <taxon>Fusobacterium</taxon>
    </lineage>
</organism>
<proteinExistence type="predicted"/>
<name>A0A7G9GW57_9FUSO</name>
<evidence type="ECO:0000313" key="2">
    <source>
        <dbReference type="Proteomes" id="UP000515913"/>
    </source>
</evidence>
<dbReference type="SUPFAM" id="SSF49354">
    <property type="entry name" value="PapD-like"/>
    <property type="match status" value="1"/>
</dbReference>
<dbReference type="InterPro" id="IPR008962">
    <property type="entry name" value="PapD-like_sf"/>
</dbReference>
<dbReference type="RefSeq" id="WP_187422812.1">
    <property type="nucleotide sequence ID" value="NZ_CP060637.1"/>
</dbReference>
<dbReference type="Proteomes" id="UP000515913">
    <property type="component" value="Chromosome"/>
</dbReference>
<protein>
    <submittedName>
        <fullName evidence="1">Fimbria/pilus periplasmic chaperone</fullName>
    </submittedName>
</protein>
<sequence>MKYIFIFFLLVKIVLAYTNIAPLYFDEKIDGDGGYKEYILTNNTQRTLKYRIYAEKKENDLDMTSWTEIYPKVISLKPGQREKVKVFIQAPKSTNNGEYITNFCIKEIEYPNSETRQKLQVFTNLKIELAGFVGEDLGKVKMSKVGLDEISIENIGYKREKLCIYFVKENNEVILVDSIRVFKGETKTIKNKIFKDEVGKIRILDKNENILLETIIN</sequence>
<dbReference type="EMBL" id="CP060637">
    <property type="protein sequence ID" value="QNM15039.1"/>
    <property type="molecule type" value="Genomic_DNA"/>
</dbReference>
<keyword evidence="2" id="KW-1185">Reference proteome</keyword>
<accession>A0A7G9GW57</accession>
<dbReference type="KEGG" id="fho:H9Q81_08985"/>
<gene>
    <name evidence="1" type="ORF">H9Q81_08985</name>
</gene>